<dbReference type="InterPro" id="IPR036113">
    <property type="entry name" value="Asp/Glu-ADT_sf_sub_c"/>
</dbReference>
<dbReference type="EMBL" id="MLJW01000512">
    <property type="protein sequence ID" value="OIQ85908.1"/>
    <property type="molecule type" value="Genomic_DNA"/>
</dbReference>
<reference evidence="1" key="1">
    <citation type="submission" date="2016-10" db="EMBL/GenBank/DDBJ databases">
        <title>Sequence of Gallionella enrichment culture.</title>
        <authorList>
            <person name="Poehlein A."/>
            <person name="Muehling M."/>
            <person name="Daniel R."/>
        </authorList>
    </citation>
    <scope>NUCLEOTIDE SEQUENCE</scope>
</reference>
<dbReference type="GO" id="GO:0016740">
    <property type="term" value="F:transferase activity"/>
    <property type="evidence" value="ECO:0007669"/>
    <property type="project" value="UniProtKB-KW"/>
</dbReference>
<dbReference type="SUPFAM" id="SSF141000">
    <property type="entry name" value="Glu-tRNAGln amidotransferase C subunit"/>
    <property type="match status" value="1"/>
</dbReference>
<comment type="caution">
    <text evidence="1">The sequence shown here is derived from an EMBL/GenBank/DDBJ whole genome shotgun (WGS) entry which is preliminary data.</text>
</comment>
<accession>A0A1J5R1S3</accession>
<dbReference type="GO" id="GO:0016874">
    <property type="term" value="F:ligase activity"/>
    <property type="evidence" value="ECO:0007669"/>
    <property type="project" value="UniProtKB-KW"/>
</dbReference>
<dbReference type="NCBIfam" id="TIGR00135">
    <property type="entry name" value="gatC"/>
    <property type="match status" value="1"/>
</dbReference>
<dbReference type="AlphaFoldDB" id="A0A1J5R1S3"/>
<organism evidence="1">
    <name type="scientific">mine drainage metagenome</name>
    <dbReference type="NCBI Taxonomy" id="410659"/>
    <lineage>
        <taxon>unclassified sequences</taxon>
        <taxon>metagenomes</taxon>
        <taxon>ecological metagenomes</taxon>
    </lineage>
</organism>
<dbReference type="InterPro" id="IPR003837">
    <property type="entry name" value="GatC"/>
</dbReference>
<name>A0A1J5R1S3_9ZZZZ</name>
<dbReference type="PANTHER" id="PTHR15004">
    <property type="entry name" value="GLUTAMYL-TRNA(GLN) AMIDOTRANSFERASE SUBUNIT C, MITOCHONDRIAL"/>
    <property type="match status" value="1"/>
</dbReference>
<dbReference type="EC" id="6.3.5.-" evidence="1"/>
<sequence>MSLQHSDLDRIASLARLRLSPEEQTSMLAQINDFFAIVERMRAVDTTGVEPLAHPLSATMDLPLRLRQDIPAAPGIRDAALANAPAAQEGLFIVPRVLE</sequence>
<proteinExistence type="inferred from homology"/>
<dbReference type="PANTHER" id="PTHR15004:SF0">
    <property type="entry name" value="GLUTAMYL-TRNA(GLN) AMIDOTRANSFERASE SUBUNIT C, MITOCHONDRIAL"/>
    <property type="match status" value="1"/>
</dbReference>
<dbReference type="Pfam" id="PF02686">
    <property type="entry name" value="GatC"/>
    <property type="match status" value="1"/>
</dbReference>
<evidence type="ECO:0000313" key="1">
    <source>
        <dbReference type="EMBL" id="OIQ85908.1"/>
    </source>
</evidence>
<dbReference type="Gene3D" id="1.10.20.60">
    <property type="entry name" value="Glu-tRNAGln amidotransferase C subunit, N-terminal domain"/>
    <property type="match status" value="1"/>
</dbReference>
<dbReference type="HAMAP" id="MF_00122">
    <property type="entry name" value="GatC"/>
    <property type="match status" value="1"/>
</dbReference>
<dbReference type="GO" id="GO:0006450">
    <property type="term" value="P:regulation of translational fidelity"/>
    <property type="evidence" value="ECO:0007669"/>
    <property type="project" value="InterPro"/>
</dbReference>
<keyword evidence="1" id="KW-0436">Ligase</keyword>
<dbReference type="GO" id="GO:0070681">
    <property type="term" value="P:glutaminyl-tRNAGln biosynthesis via transamidation"/>
    <property type="evidence" value="ECO:0007669"/>
    <property type="project" value="TreeGrafter"/>
</dbReference>
<keyword evidence="1" id="KW-0808">Transferase</keyword>
<gene>
    <name evidence="1" type="primary">gatC_11</name>
    <name evidence="1" type="ORF">GALL_322430</name>
</gene>
<protein>
    <submittedName>
        <fullName evidence="1">Glutamyl-tRNA(Gln) amidotransferase subunit C</fullName>
        <ecNumber evidence="1">6.3.5.-</ecNumber>
    </submittedName>
</protein>